<keyword evidence="3" id="KW-0808">Transferase</keyword>
<keyword evidence="4" id="KW-0450">Lipoyl</keyword>
<dbReference type="InterPro" id="IPR001078">
    <property type="entry name" value="2-oxoacid_DH_actylTfrase"/>
</dbReference>
<dbReference type="PANTHER" id="PTHR43178:SF5">
    <property type="entry name" value="LIPOAMIDE ACYLTRANSFERASE COMPONENT OF BRANCHED-CHAIN ALPHA-KETO ACID DEHYDROGENASE COMPLEX, MITOCHONDRIAL"/>
    <property type="match status" value="1"/>
</dbReference>
<proteinExistence type="inferred from homology"/>
<dbReference type="GO" id="GO:0031405">
    <property type="term" value="F:lipoic acid binding"/>
    <property type="evidence" value="ECO:0007669"/>
    <property type="project" value="TreeGrafter"/>
</dbReference>
<comment type="cofactor">
    <cofactor evidence="1">
        <name>(R)-lipoate</name>
        <dbReference type="ChEBI" id="CHEBI:83088"/>
    </cofactor>
</comment>
<evidence type="ECO:0000256" key="5">
    <source>
        <dbReference type="ARBA" id="ARBA00023315"/>
    </source>
</evidence>
<keyword evidence="5" id="KW-0012">Acyltransferase</keyword>
<dbReference type="InterPro" id="IPR023213">
    <property type="entry name" value="CAT-like_dom_sf"/>
</dbReference>
<dbReference type="AlphaFoldDB" id="A0A0F9FXV2"/>
<dbReference type="Pfam" id="PF00198">
    <property type="entry name" value="2-oxoacid_dh"/>
    <property type="match status" value="1"/>
</dbReference>
<dbReference type="EMBL" id="LAZR01030651">
    <property type="protein sequence ID" value="KKL55967.1"/>
    <property type="molecule type" value="Genomic_DNA"/>
</dbReference>
<feature type="domain" description="2-oxoacid dehydrogenase acyltransferase catalytic" evidence="6">
    <location>
        <begin position="15"/>
        <end position="238"/>
    </location>
</feature>
<dbReference type="PANTHER" id="PTHR43178">
    <property type="entry name" value="DIHYDROLIPOAMIDE ACETYLTRANSFERASE COMPONENT OF PYRUVATE DEHYDROGENASE COMPLEX"/>
    <property type="match status" value="1"/>
</dbReference>
<evidence type="ECO:0000256" key="4">
    <source>
        <dbReference type="ARBA" id="ARBA00022823"/>
    </source>
</evidence>
<reference evidence="7" key="1">
    <citation type="journal article" date="2015" name="Nature">
        <title>Complex archaea that bridge the gap between prokaryotes and eukaryotes.</title>
        <authorList>
            <person name="Spang A."/>
            <person name="Saw J.H."/>
            <person name="Jorgensen S.L."/>
            <person name="Zaremba-Niedzwiedzka K."/>
            <person name="Martijn J."/>
            <person name="Lind A.E."/>
            <person name="van Eijk R."/>
            <person name="Schleper C."/>
            <person name="Guy L."/>
            <person name="Ettema T.J."/>
        </authorList>
    </citation>
    <scope>NUCLEOTIDE SEQUENCE</scope>
</reference>
<dbReference type="GO" id="GO:0005737">
    <property type="term" value="C:cytoplasm"/>
    <property type="evidence" value="ECO:0007669"/>
    <property type="project" value="TreeGrafter"/>
</dbReference>
<evidence type="ECO:0000313" key="7">
    <source>
        <dbReference type="EMBL" id="KKL55967.1"/>
    </source>
</evidence>
<evidence type="ECO:0000256" key="3">
    <source>
        <dbReference type="ARBA" id="ARBA00022679"/>
    </source>
</evidence>
<comment type="similarity">
    <text evidence="2">Belongs to the 2-oxoacid dehydrogenase family.</text>
</comment>
<evidence type="ECO:0000259" key="6">
    <source>
        <dbReference type="Pfam" id="PF00198"/>
    </source>
</evidence>
<dbReference type="SUPFAM" id="SSF52777">
    <property type="entry name" value="CoA-dependent acyltransferases"/>
    <property type="match status" value="1"/>
</dbReference>
<organism evidence="7">
    <name type="scientific">marine sediment metagenome</name>
    <dbReference type="NCBI Taxonomy" id="412755"/>
    <lineage>
        <taxon>unclassified sequences</taxon>
        <taxon>metagenomes</taxon>
        <taxon>ecological metagenomes</taxon>
    </lineage>
</organism>
<feature type="non-terminal residue" evidence="7">
    <location>
        <position position="1"/>
    </location>
</feature>
<dbReference type="FunFam" id="3.30.559.10:FF:000007">
    <property type="entry name" value="Dihydrolipoamide acetyltransferase component of pyruvate dehydrogenase complex"/>
    <property type="match status" value="1"/>
</dbReference>
<protein>
    <recommendedName>
        <fullName evidence="6">2-oxoacid dehydrogenase acyltransferase catalytic domain-containing protein</fullName>
    </recommendedName>
</protein>
<evidence type="ECO:0000256" key="2">
    <source>
        <dbReference type="ARBA" id="ARBA00007317"/>
    </source>
</evidence>
<name>A0A0F9FXV2_9ZZZZ</name>
<dbReference type="InterPro" id="IPR050743">
    <property type="entry name" value="2-oxoacid_DH_E2_comp"/>
</dbReference>
<dbReference type="Gene3D" id="3.30.559.10">
    <property type="entry name" value="Chloramphenicol acetyltransferase-like domain"/>
    <property type="match status" value="1"/>
</dbReference>
<sequence length="247" mass="26725">REAARGRAPAGPVEQEEETIPLTAIRRTIARRMAASKFSAPHAWLVMEADVTGLVRLREAQREAFREREGVDLTYLPFVVAAAAQGLRESPALNASWAEEKIVLKKRIHIGIAVAADQGLLVPVVHDADRLSVAGLARAVHDVSQRARDGKLRLQDVQGGTFTVDNTGSFGSVISMPIINLGQAAILALEGITKRPVVLENDAIAVRSMVNLCLSFDHRILDGAQAGEFLRSVVQRLEGYGPDSPLE</sequence>
<evidence type="ECO:0000256" key="1">
    <source>
        <dbReference type="ARBA" id="ARBA00001938"/>
    </source>
</evidence>
<gene>
    <name evidence="7" type="ORF">LCGC14_2250140</name>
</gene>
<accession>A0A0F9FXV2</accession>
<comment type="caution">
    <text evidence="7">The sequence shown here is derived from an EMBL/GenBank/DDBJ whole genome shotgun (WGS) entry which is preliminary data.</text>
</comment>
<dbReference type="GO" id="GO:0016407">
    <property type="term" value="F:acetyltransferase activity"/>
    <property type="evidence" value="ECO:0007669"/>
    <property type="project" value="TreeGrafter"/>
</dbReference>